<sequence>MKIESRSRSDAMSRGGVGTNRDVSIAISGGASSSISEGTSGAVGATSTNTSSGTVSIASGSTREDASGVPSFSSSLEFFQRLRKNYKGVKTEKLRSLQEFERKTERCFDLHPELRSGGRGRGGDAPRGRGRSGRGTGAIEHTAVSATSAIESVMVARIEQLEQRLAAMAGLGASTSMSYEGEDFSYLASAA</sequence>
<protein>
    <submittedName>
        <fullName evidence="2">Uncharacterized protein</fullName>
    </submittedName>
</protein>
<feature type="compositionally biased region" description="Basic and acidic residues" evidence="1">
    <location>
        <begin position="1"/>
        <end position="11"/>
    </location>
</feature>
<gene>
    <name evidence="2" type="ORF">AXG93_3337s1150</name>
</gene>
<evidence type="ECO:0000313" key="2">
    <source>
        <dbReference type="EMBL" id="OAE27652.1"/>
    </source>
</evidence>
<name>A0A176W545_MARPO</name>
<dbReference type="Proteomes" id="UP000077202">
    <property type="component" value="Unassembled WGS sequence"/>
</dbReference>
<proteinExistence type="predicted"/>
<feature type="region of interest" description="Disordered" evidence="1">
    <location>
        <begin position="112"/>
        <end position="137"/>
    </location>
</feature>
<feature type="region of interest" description="Disordered" evidence="1">
    <location>
        <begin position="1"/>
        <end position="71"/>
    </location>
</feature>
<feature type="compositionally biased region" description="Low complexity" evidence="1">
    <location>
        <begin position="24"/>
        <end position="42"/>
    </location>
</feature>
<evidence type="ECO:0000256" key="1">
    <source>
        <dbReference type="SAM" id="MobiDB-lite"/>
    </source>
</evidence>
<organism evidence="2 3">
    <name type="scientific">Marchantia polymorpha subsp. ruderalis</name>
    <dbReference type="NCBI Taxonomy" id="1480154"/>
    <lineage>
        <taxon>Eukaryota</taxon>
        <taxon>Viridiplantae</taxon>
        <taxon>Streptophyta</taxon>
        <taxon>Embryophyta</taxon>
        <taxon>Marchantiophyta</taxon>
        <taxon>Marchantiopsida</taxon>
        <taxon>Marchantiidae</taxon>
        <taxon>Marchantiales</taxon>
        <taxon>Marchantiaceae</taxon>
        <taxon>Marchantia</taxon>
    </lineage>
</organism>
<feature type="compositionally biased region" description="Polar residues" evidence="1">
    <location>
        <begin position="45"/>
        <end position="61"/>
    </location>
</feature>
<dbReference type="AlphaFoldDB" id="A0A176W545"/>
<feature type="compositionally biased region" description="Basic and acidic residues" evidence="1">
    <location>
        <begin position="112"/>
        <end position="127"/>
    </location>
</feature>
<comment type="caution">
    <text evidence="2">The sequence shown here is derived from an EMBL/GenBank/DDBJ whole genome shotgun (WGS) entry which is preliminary data.</text>
</comment>
<evidence type="ECO:0000313" key="3">
    <source>
        <dbReference type="Proteomes" id="UP000077202"/>
    </source>
</evidence>
<keyword evidence="3" id="KW-1185">Reference proteome</keyword>
<reference evidence="2" key="1">
    <citation type="submission" date="2016-03" db="EMBL/GenBank/DDBJ databases">
        <title>Mechanisms controlling the formation of the plant cell surface in tip-growing cells are functionally conserved among land plants.</title>
        <authorList>
            <person name="Honkanen S."/>
            <person name="Jones V.A."/>
            <person name="Morieri G."/>
            <person name="Champion C."/>
            <person name="Hetherington A.J."/>
            <person name="Kelly S."/>
            <person name="Saint-Marcoux D."/>
            <person name="Proust H."/>
            <person name="Prescott H."/>
            <person name="Dolan L."/>
        </authorList>
    </citation>
    <scope>NUCLEOTIDE SEQUENCE [LARGE SCALE GENOMIC DNA]</scope>
    <source>
        <tissue evidence="2">Whole gametophyte</tissue>
    </source>
</reference>
<dbReference type="EMBL" id="LVLJ01001855">
    <property type="protein sequence ID" value="OAE27652.1"/>
    <property type="molecule type" value="Genomic_DNA"/>
</dbReference>
<accession>A0A176W545</accession>